<evidence type="ECO:0000313" key="3">
    <source>
        <dbReference type="Proteomes" id="UP000885826"/>
    </source>
</evidence>
<dbReference type="InterPro" id="IPR026444">
    <property type="entry name" value="Secre_tail"/>
</dbReference>
<dbReference type="EMBL" id="DRIG01000012">
    <property type="protein sequence ID" value="HEC77681.1"/>
    <property type="molecule type" value="Genomic_DNA"/>
</dbReference>
<sequence>MYDNGGNNNGRIDPGETVDLTATFWNIGGADLADMSTTLNCNNPYISITDNSGYFGTLQMDSTKENTADPYVLTADPSTPHGTLVDFSLEVTGSGYSETFDFSLLVGQPVPTDSGYYYVYYSGGPHPQSPVFEWIAIDSTQTTYSGTSLDLDDNQSVTVSLPFTFKYYSVDYDQITICSNGWIAMGDQTEVDWTNSAIPNSDGPQAMVAGIWDDLDPGNEGAPSDIYYYYDETTHRFIIEYFQVEHFPSGSPETFEIILCDEDYYPTPTNDGEIYVQYLVEQQQLDNTVGIENAAEDLGIQYFYNNTYHVYAEPITDQFALRYTTIPPGQTGVREYSSRVNRIEIDVFPSITREYVAIDYSIPFSTDRIQIKIYDISGRLIKKFDNLTRDARVIWDISDDSGRSPAKGVYFVILETDDYQVSQKIVVVE</sequence>
<comment type="caution">
    <text evidence="2">The sequence shown here is derived from an EMBL/GenBank/DDBJ whole genome shotgun (WGS) entry which is preliminary data.</text>
</comment>
<feature type="domain" description="Secretion system C-terminal sorting" evidence="1">
    <location>
        <begin position="348"/>
        <end position="427"/>
    </location>
</feature>
<organism evidence="2 3">
    <name type="scientific">candidate division WOR-3 bacterium</name>
    <dbReference type="NCBI Taxonomy" id="2052148"/>
    <lineage>
        <taxon>Bacteria</taxon>
        <taxon>Bacteria division WOR-3</taxon>
    </lineage>
</organism>
<dbReference type="Pfam" id="PF18962">
    <property type="entry name" value="Por_Secre_tail"/>
    <property type="match status" value="1"/>
</dbReference>
<proteinExistence type="predicted"/>
<dbReference type="Gene3D" id="2.60.40.4070">
    <property type="match status" value="1"/>
</dbReference>
<evidence type="ECO:0000259" key="1">
    <source>
        <dbReference type="Pfam" id="PF18962"/>
    </source>
</evidence>
<dbReference type="Proteomes" id="UP000885826">
    <property type="component" value="Unassembled WGS sequence"/>
</dbReference>
<accession>A0A9C9JZ98</accession>
<protein>
    <submittedName>
        <fullName evidence="2">T9SS type A sorting domain-containing protein</fullName>
    </submittedName>
</protein>
<gene>
    <name evidence="2" type="ORF">ENI34_00885</name>
</gene>
<name>A0A9C9JZ98_UNCW3</name>
<dbReference type="AlphaFoldDB" id="A0A9C9JZ98"/>
<reference evidence="2" key="1">
    <citation type="journal article" date="2020" name="mSystems">
        <title>Genome- and Community-Level Interaction Insights into Carbon Utilization and Element Cycling Functions of Hydrothermarchaeota in Hydrothermal Sediment.</title>
        <authorList>
            <person name="Zhou Z."/>
            <person name="Liu Y."/>
            <person name="Xu W."/>
            <person name="Pan J."/>
            <person name="Luo Z.H."/>
            <person name="Li M."/>
        </authorList>
    </citation>
    <scope>NUCLEOTIDE SEQUENCE</scope>
    <source>
        <strain evidence="2">HyVt-388</strain>
    </source>
</reference>
<evidence type="ECO:0000313" key="2">
    <source>
        <dbReference type="EMBL" id="HEC77681.1"/>
    </source>
</evidence>
<dbReference type="NCBIfam" id="TIGR04183">
    <property type="entry name" value="Por_Secre_tail"/>
    <property type="match status" value="1"/>
</dbReference>